<keyword evidence="6" id="KW-1185">Reference proteome</keyword>
<dbReference type="InterPro" id="IPR050348">
    <property type="entry name" value="Protein-Tyr_Phosphatase"/>
</dbReference>
<reference evidence="5 6" key="1">
    <citation type="journal article" date="2018" name="Nat. Ecol. Evol.">
        <title>Genomic signatures of mitonuclear coevolution across populations of Tigriopus californicus.</title>
        <authorList>
            <person name="Barreto F.S."/>
            <person name="Watson E.T."/>
            <person name="Lima T.G."/>
            <person name="Willett C.S."/>
            <person name="Edmands S."/>
            <person name="Li W."/>
            <person name="Burton R.S."/>
        </authorList>
    </citation>
    <scope>NUCLEOTIDE SEQUENCE [LARGE SCALE GENOMIC DNA]</scope>
    <source>
        <strain evidence="5 6">San Diego</strain>
    </source>
</reference>
<comment type="caution">
    <text evidence="5">The sequence shown here is derived from an EMBL/GenBank/DDBJ whole genome shotgun (WGS) entry which is preliminary data.</text>
</comment>
<dbReference type="GO" id="GO:0005576">
    <property type="term" value="C:extracellular region"/>
    <property type="evidence" value="ECO:0007669"/>
    <property type="project" value="InterPro"/>
</dbReference>
<dbReference type="SUPFAM" id="SSF52799">
    <property type="entry name" value="(Phosphotyrosine protein) phosphatases II"/>
    <property type="match status" value="1"/>
</dbReference>
<evidence type="ECO:0000313" key="5">
    <source>
        <dbReference type="EMBL" id="TRY74620.1"/>
    </source>
</evidence>
<dbReference type="AlphaFoldDB" id="A0A553PAB3"/>
<dbReference type="GO" id="GO:0004725">
    <property type="term" value="F:protein tyrosine phosphatase activity"/>
    <property type="evidence" value="ECO:0007669"/>
    <property type="project" value="InterPro"/>
</dbReference>
<evidence type="ECO:0000256" key="1">
    <source>
        <dbReference type="ARBA" id="ARBA00022737"/>
    </source>
</evidence>
<dbReference type="InterPro" id="IPR003609">
    <property type="entry name" value="Pan_app"/>
</dbReference>
<keyword evidence="3" id="KW-0812">Transmembrane</keyword>
<dbReference type="Pfam" id="PF14295">
    <property type="entry name" value="PAN_4"/>
    <property type="match status" value="1"/>
</dbReference>
<dbReference type="Gene3D" id="3.90.190.10">
    <property type="entry name" value="Protein tyrosine phosphatase superfamily"/>
    <property type="match status" value="1"/>
</dbReference>
<dbReference type="PROSITE" id="PS50055">
    <property type="entry name" value="TYR_PHOSPHATASE_PTP"/>
    <property type="match status" value="1"/>
</dbReference>
<dbReference type="PANTHER" id="PTHR19134:SF449">
    <property type="entry name" value="TYROSINE-PROTEIN PHOSPHATASE 1"/>
    <property type="match status" value="1"/>
</dbReference>
<name>A0A553PAB3_TIGCA</name>
<keyword evidence="1" id="KW-0677">Repeat</keyword>
<dbReference type="PANTHER" id="PTHR19134">
    <property type="entry name" value="RECEPTOR-TYPE TYROSINE-PROTEIN PHOSPHATASE"/>
    <property type="match status" value="1"/>
</dbReference>
<feature type="transmembrane region" description="Helical" evidence="3">
    <location>
        <begin position="183"/>
        <end position="205"/>
    </location>
</feature>
<keyword evidence="3" id="KW-0472">Membrane</keyword>
<dbReference type="SUPFAM" id="SSF57414">
    <property type="entry name" value="Hairpin loop containing domain-like"/>
    <property type="match status" value="1"/>
</dbReference>
<evidence type="ECO:0000256" key="3">
    <source>
        <dbReference type="SAM" id="Phobius"/>
    </source>
</evidence>
<dbReference type="STRING" id="6832.A0A553PAB3"/>
<keyword evidence="3" id="KW-1133">Transmembrane helix</keyword>
<dbReference type="Pfam" id="PF00102">
    <property type="entry name" value="Y_phosphatase"/>
    <property type="match status" value="1"/>
</dbReference>
<protein>
    <recommendedName>
        <fullName evidence="4">Tyrosine-protein phosphatase domain-containing protein</fullName>
    </recommendedName>
</protein>
<accession>A0A553PAB3</accession>
<dbReference type="Gene3D" id="3.50.4.10">
    <property type="entry name" value="Hepatocyte Growth Factor"/>
    <property type="match status" value="1"/>
</dbReference>
<sequence length="532" mass="60908">MIALLKACVSFDDGVDYTGHDIFINGTQLITRDVASPSLCQLECQEVKQCLFWSYSKHSFPDYNARRFCYLKTSMDGIQYNDHIISGPKISQCPKCYTIRPPDRLNNTVQGSRSQTNRSITLESCKELCKVKQCDHFWYYAGPSQLIINKTCDLQFKPLKRKKGVSQRDYVLFLGSCFVPHSMTLFIAVGVVTVLTGLAMGYLLVWKCKRRKSKEEDFIVPMELASTRSLSVEEAVQPKLKPVQKTNGPKHFCLSLDKFNDLYTSQTIPLRNEFKKLCQVDSERHRFHTNIGALHNLVEKGEMNCSYESLPFDHNRVILKQKINHADYINASWVLGLFQSQPKFKFILSQWPMNHTLQHFLTMIDDNGVDIVVTLGDMENANLKCSRLNRYWPDPRQSFTAATHTISTKSESLIQDHGTLVRRMCQLNRNGYTYSFTQFQCTVTDPREVDPNDLVWLARTVFHMICFKTPMILIQSTDGQGLSGVLIALLKILEDIDLGNAKVVNIYETVLALGQYRQNLVSVPNHQIKVIQ</sequence>
<dbReference type="InterPro" id="IPR000242">
    <property type="entry name" value="PTP_cat"/>
</dbReference>
<dbReference type="SMART" id="SM00194">
    <property type="entry name" value="PTPc"/>
    <property type="match status" value="1"/>
</dbReference>
<dbReference type="GO" id="GO:0006508">
    <property type="term" value="P:proteolysis"/>
    <property type="evidence" value="ECO:0007669"/>
    <property type="project" value="InterPro"/>
</dbReference>
<feature type="domain" description="Tyrosine-protein phosphatase" evidence="4">
    <location>
        <begin position="270"/>
        <end position="532"/>
    </location>
</feature>
<organism evidence="5 6">
    <name type="scientific">Tigriopus californicus</name>
    <name type="common">Marine copepod</name>
    <dbReference type="NCBI Taxonomy" id="6832"/>
    <lineage>
        <taxon>Eukaryota</taxon>
        <taxon>Metazoa</taxon>
        <taxon>Ecdysozoa</taxon>
        <taxon>Arthropoda</taxon>
        <taxon>Crustacea</taxon>
        <taxon>Multicrustacea</taxon>
        <taxon>Hexanauplia</taxon>
        <taxon>Copepoda</taxon>
        <taxon>Harpacticoida</taxon>
        <taxon>Harpacticidae</taxon>
        <taxon>Tigriopus</taxon>
    </lineage>
</organism>
<proteinExistence type="predicted"/>
<dbReference type="PRINTS" id="PR00700">
    <property type="entry name" value="PRTYPHPHTASE"/>
</dbReference>
<gene>
    <name evidence="5" type="ORF">TCAL_06354</name>
</gene>
<dbReference type="EMBL" id="VCGU01000005">
    <property type="protein sequence ID" value="TRY74620.1"/>
    <property type="molecule type" value="Genomic_DNA"/>
</dbReference>
<keyword evidence="2" id="KW-1015">Disulfide bond</keyword>
<evidence type="ECO:0000259" key="4">
    <source>
        <dbReference type="PROSITE" id="PS50055"/>
    </source>
</evidence>
<evidence type="ECO:0000256" key="2">
    <source>
        <dbReference type="ARBA" id="ARBA00023157"/>
    </source>
</evidence>
<dbReference type="Proteomes" id="UP000318571">
    <property type="component" value="Chromosome 2"/>
</dbReference>
<dbReference type="InterPro" id="IPR029021">
    <property type="entry name" value="Prot-tyrosine_phosphatase-like"/>
</dbReference>
<dbReference type="InterPro" id="IPR000177">
    <property type="entry name" value="Apple"/>
</dbReference>
<dbReference type="SMART" id="SM00223">
    <property type="entry name" value="APPLE"/>
    <property type="match status" value="1"/>
</dbReference>
<evidence type="ECO:0000313" key="6">
    <source>
        <dbReference type="Proteomes" id="UP000318571"/>
    </source>
</evidence>